<gene>
    <name evidence="2" type="ORF">URODEC1_LOCUS68932</name>
</gene>
<dbReference type="PROSITE" id="PS50144">
    <property type="entry name" value="MATH"/>
    <property type="match status" value="1"/>
</dbReference>
<dbReference type="PANTHER" id="PTHR26379:SF443">
    <property type="entry name" value="MATH DOMAIN CONTAINING PROTEIN"/>
    <property type="match status" value="1"/>
</dbReference>
<dbReference type="Gene3D" id="2.60.210.10">
    <property type="entry name" value="Apoptosis, Tumor Necrosis Factor Receptor Associated Protein 2, Chain A"/>
    <property type="match status" value="1"/>
</dbReference>
<dbReference type="CDD" id="cd00121">
    <property type="entry name" value="MATH"/>
    <property type="match status" value="1"/>
</dbReference>
<keyword evidence="3" id="KW-1185">Reference proteome</keyword>
<dbReference type="EMBL" id="OZ075137">
    <property type="protein sequence ID" value="CAL5008301.1"/>
    <property type="molecule type" value="Genomic_DNA"/>
</dbReference>
<proteinExistence type="predicted"/>
<dbReference type="InterPro" id="IPR045005">
    <property type="entry name" value="BPM1-6"/>
</dbReference>
<accession>A0ABC9BV72</accession>
<evidence type="ECO:0000259" key="1">
    <source>
        <dbReference type="PROSITE" id="PS50144"/>
    </source>
</evidence>
<dbReference type="InterPro" id="IPR002083">
    <property type="entry name" value="MATH/TRAF_dom"/>
</dbReference>
<protein>
    <recommendedName>
        <fullName evidence="1">MATH domain-containing protein</fullName>
    </recommendedName>
</protein>
<feature type="domain" description="MATH" evidence="1">
    <location>
        <begin position="22"/>
        <end position="151"/>
    </location>
</feature>
<reference evidence="2 3" key="2">
    <citation type="submission" date="2024-10" db="EMBL/GenBank/DDBJ databases">
        <authorList>
            <person name="Ryan C."/>
        </authorList>
    </citation>
    <scope>NUCLEOTIDE SEQUENCE [LARGE SCALE GENOMIC DNA]</scope>
</reference>
<sequence>MSPSPPATLLTVSTVAAAVGGVGHHLLKVEGYSRLKRTHGETGSCLESGEFTAGGHAWRVLCYLNGESEENAGFVSLYLKRAGGATGVVHAEIEFELVRHHGAAAATHGKYGRVVPFDADCKEWGYPKFIAAKKLERSILRDDCFAVRCTVTVVEERAAVEEDVTEEDVERVGLVCLCKDDSCGFKHERPAQTLREKIALICRFICGDASS</sequence>
<organism evidence="2 3">
    <name type="scientific">Urochloa decumbens</name>
    <dbReference type="NCBI Taxonomy" id="240449"/>
    <lineage>
        <taxon>Eukaryota</taxon>
        <taxon>Viridiplantae</taxon>
        <taxon>Streptophyta</taxon>
        <taxon>Embryophyta</taxon>
        <taxon>Tracheophyta</taxon>
        <taxon>Spermatophyta</taxon>
        <taxon>Magnoliopsida</taxon>
        <taxon>Liliopsida</taxon>
        <taxon>Poales</taxon>
        <taxon>Poaceae</taxon>
        <taxon>PACMAD clade</taxon>
        <taxon>Panicoideae</taxon>
        <taxon>Panicodae</taxon>
        <taxon>Paniceae</taxon>
        <taxon>Melinidinae</taxon>
        <taxon>Urochloa</taxon>
    </lineage>
</organism>
<name>A0ABC9BV72_9POAL</name>
<dbReference type="PANTHER" id="PTHR26379">
    <property type="entry name" value="BTB/POZ AND MATH DOMAIN-CONTAINING PROTEIN 1"/>
    <property type="match status" value="1"/>
</dbReference>
<dbReference type="InterPro" id="IPR008974">
    <property type="entry name" value="TRAF-like"/>
</dbReference>
<dbReference type="Pfam" id="PF22486">
    <property type="entry name" value="MATH_2"/>
    <property type="match status" value="1"/>
</dbReference>
<evidence type="ECO:0000313" key="3">
    <source>
        <dbReference type="Proteomes" id="UP001497457"/>
    </source>
</evidence>
<reference evidence="3" key="1">
    <citation type="submission" date="2024-06" db="EMBL/GenBank/DDBJ databases">
        <authorList>
            <person name="Ryan C."/>
        </authorList>
    </citation>
    <scope>NUCLEOTIDE SEQUENCE [LARGE SCALE GENOMIC DNA]</scope>
</reference>
<dbReference type="Proteomes" id="UP001497457">
    <property type="component" value="Chromosome 27b"/>
</dbReference>
<dbReference type="SUPFAM" id="SSF49599">
    <property type="entry name" value="TRAF domain-like"/>
    <property type="match status" value="1"/>
</dbReference>
<evidence type="ECO:0000313" key="2">
    <source>
        <dbReference type="EMBL" id="CAL5008301.1"/>
    </source>
</evidence>
<dbReference type="AlphaFoldDB" id="A0ABC9BV72"/>